<evidence type="ECO:0000313" key="2">
    <source>
        <dbReference type="Proteomes" id="UP000007800"/>
    </source>
</evidence>
<name>C5KDF4_PERM5</name>
<keyword evidence="2" id="KW-1185">Reference proteome</keyword>
<organism evidence="2">
    <name type="scientific">Perkinsus marinus (strain ATCC 50983 / TXsc)</name>
    <dbReference type="NCBI Taxonomy" id="423536"/>
    <lineage>
        <taxon>Eukaryota</taxon>
        <taxon>Sar</taxon>
        <taxon>Alveolata</taxon>
        <taxon>Perkinsozoa</taxon>
        <taxon>Perkinsea</taxon>
        <taxon>Perkinsida</taxon>
        <taxon>Perkinsidae</taxon>
        <taxon>Perkinsus</taxon>
    </lineage>
</organism>
<dbReference type="Proteomes" id="UP000007800">
    <property type="component" value="Unassembled WGS sequence"/>
</dbReference>
<reference evidence="1 2" key="1">
    <citation type="submission" date="2008-07" db="EMBL/GenBank/DDBJ databases">
        <authorList>
            <person name="El-Sayed N."/>
            <person name="Caler E."/>
            <person name="Inman J."/>
            <person name="Amedeo P."/>
            <person name="Hass B."/>
            <person name="Wortman J."/>
        </authorList>
    </citation>
    <scope>NUCLEOTIDE SEQUENCE [LARGE SCALE GENOMIC DNA]</scope>
    <source>
        <strain evidence="2">ATCC 50983 / TXsc</strain>
    </source>
</reference>
<dbReference type="EMBL" id="GG672079">
    <property type="protein sequence ID" value="EER17490.1"/>
    <property type="molecule type" value="Genomic_DNA"/>
</dbReference>
<proteinExistence type="predicted"/>
<dbReference type="OMA" id="LAYFCET"/>
<dbReference type="AlphaFoldDB" id="C5KDF4"/>
<dbReference type="InParanoid" id="C5KDF4"/>
<accession>C5KDF4</accession>
<dbReference type="RefSeq" id="XP_002785694.1">
    <property type="nucleotide sequence ID" value="XM_002785648.1"/>
</dbReference>
<dbReference type="GeneID" id="9062742"/>
<gene>
    <name evidence="1" type="ORF">Pmar_PMAR008816</name>
</gene>
<protein>
    <submittedName>
        <fullName evidence="1">Uncharacterized protein</fullName>
    </submittedName>
</protein>
<sequence length="294" mass="33171">MFRLCELVISVVETSSLRDEIRVRGVSDRWEEFVALVGQDDLPVPVGGRRWRDRVTKDNAPIGTAIVTEEVWPGLSVGLQPEYYPPWLFALSQREVMRSFLARGTLWVLEEVRAPRWCVHWQPEEETVVVNSVTAGAHYTSPIVDVPPASHDIDDWARLGPVSVNPFVILLACATGHRFCGTVYVHDETNYCHCCQTPVKLRAYGPAENRLQPALKHVGKVGHKECQFNEAVHEKGFAWRIYPYFWISHSVFKTGSTACMLMDHLRSPRLHPALQPLAHAMQSELSVDVHSGAV</sequence>
<evidence type="ECO:0000313" key="1">
    <source>
        <dbReference type="EMBL" id="EER17490.1"/>
    </source>
</evidence>